<dbReference type="Proteomes" id="UP000799754">
    <property type="component" value="Unassembled WGS sequence"/>
</dbReference>
<keyword evidence="2" id="KW-1185">Reference proteome</keyword>
<dbReference type="EMBL" id="MU006703">
    <property type="protein sequence ID" value="KAF2632334.1"/>
    <property type="molecule type" value="Genomic_DNA"/>
</dbReference>
<gene>
    <name evidence="1" type="ORF">BU25DRAFT_406885</name>
</gene>
<organism evidence="1 2">
    <name type="scientific">Macroventuria anomochaeta</name>
    <dbReference type="NCBI Taxonomy" id="301207"/>
    <lineage>
        <taxon>Eukaryota</taxon>
        <taxon>Fungi</taxon>
        <taxon>Dikarya</taxon>
        <taxon>Ascomycota</taxon>
        <taxon>Pezizomycotina</taxon>
        <taxon>Dothideomycetes</taxon>
        <taxon>Pleosporomycetidae</taxon>
        <taxon>Pleosporales</taxon>
        <taxon>Pleosporineae</taxon>
        <taxon>Didymellaceae</taxon>
        <taxon>Macroventuria</taxon>
    </lineage>
</organism>
<comment type="caution">
    <text evidence="1">The sequence shown here is derived from an EMBL/GenBank/DDBJ whole genome shotgun (WGS) entry which is preliminary data.</text>
</comment>
<evidence type="ECO:0000313" key="2">
    <source>
        <dbReference type="Proteomes" id="UP000799754"/>
    </source>
</evidence>
<sequence>MQETDLCYPADACPFCAIAAAYPDPHSQYHSRPRLWTKKRSQEEELQDAVPAEEECNVEKTSPSSFLVMRTRDVVAFLDILPMTGGHLLVTTRNHKVKVADMEAQESREIGFWLPFLARTVAKVTGVTDYNIVQNNGARAAQVVPHVHFHIIPRPATMPEIKSKSWTMFGRGQRDDLDDEEGAQMAGEMRKVLRQEIKKLGKNDPKL</sequence>
<proteinExistence type="predicted"/>
<name>A0ACB6SGE6_9PLEO</name>
<evidence type="ECO:0000313" key="1">
    <source>
        <dbReference type="EMBL" id="KAF2632334.1"/>
    </source>
</evidence>
<protein>
    <submittedName>
        <fullName evidence="1">HIT-like protein</fullName>
    </submittedName>
</protein>
<reference evidence="1" key="1">
    <citation type="journal article" date="2020" name="Stud. Mycol.">
        <title>101 Dothideomycetes genomes: a test case for predicting lifestyles and emergence of pathogens.</title>
        <authorList>
            <person name="Haridas S."/>
            <person name="Albert R."/>
            <person name="Binder M."/>
            <person name="Bloem J."/>
            <person name="Labutti K."/>
            <person name="Salamov A."/>
            <person name="Andreopoulos B."/>
            <person name="Baker S."/>
            <person name="Barry K."/>
            <person name="Bills G."/>
            <person name="Bluhm B."/>
            <person name="Cannon C."/>
            <person name="Castanera R."/>
            <person name="Culley D."/>
            <person name="Daum C."/>
            <person name="Ezra D."/>
            <person name="Gonzalez J."/>
            <person name="Henrissat B."/>
            <person name="Kuo A."/>
            <person name="Liang C."/>
            <person name="Lipzen A."/>
            <person name="Lutzoni F."/>
            <person name="Magnuson J."/>
            <person name="Mondo S."/>
            <person name="Nolan M."/>
            <person name="Ohm R."/>
            <person name="Pangilinan J."/>
            <person name="Park H.-J."/>
            <person name="Ramirez L."/>
            <person name="Alfaro M."/>
            <person name="Sun H."/>
            <person name="Tritt A."/>
            <person name="Yoshinaga Y."/>
            <person name="Zwiers L.-H."/>
            <person name="Turgeon B."/>
            <person name="Goodwin S."/>
            <person name="Spatafora J."/>
            <person name="Crous P."/>
            <person name="Grigoriev I."/>
        </authorList>
    </citation>
    <scope>NUCLEOTIDE SEQUENCE</scope>
    <source>
        <strain evidence="1">CBS 525.71</strain>
    </source>
</reference>
<accession>A0ACB6SGE6</accession>